<dbReference type="AlphaFoldDB" id="A0A8C8AYZ5"/>
<dbReference type="Proteomes" id="UP000694552">
    <property type="component" value="Unplaced"/>
</dbReference>
<keyword evidence="2" id="KW-1185">Reference proteome</keyword>
<sequence length="242" mass="26866">MACHCPERVMPLIPCSCSVIWEAPLVGEAVRVPPSPGARASLSLPSPGAPSVVADFAQDLCGTGDRATLQVVKRTEEEEEEIQPRLVFMLWQANMLKQLMQWDHLDEALWNVRNLLPSLPEVLVLVMIQPDPQEQLGQALRALRRMQCLLCGAWQLPVEAAVYSPGQPDGILEAKRAACRALREVLNFHEGILGHSFFAMSPRNMLGCPQKKPAVNTEEVRAGQHPLDFKLPRTAIVKETRK</sequence>
<organism evidence="1 2">
    <name type="scientific">Otus sunia</name>
    <name type="common">Oriental scops-owl</name>
    <dbReference type="NCBI Taxonomy" id="257818"/>
    <lineage>
        <taxon>Eukaryota</taxon>
        <taxon>Metazoa</taxon>
        <taxon>Chordata</taxon>
        <taxon>Craniata</taxon>
        <taxon>Vertebrata</taxon>
        <taxon>Euteleostomi</taxon>
        <taxon>Archelosauria</taxon>
        <taxon>Archosauria</taxon>
        <taxon>Dinosauria</taxon>
        <taxon>Saurischia</taxon>
        <taxon>Theropoda</taxon>
        <taxon>Coelurosauria</taxon>
        <taxon>Aves</taxon>
        <taxon>Neognathae</taxon>
        <taxon>Neoaves</taxon>
        <taxon>Telluraves</taxon>
        <taxon>Strigiformes</taxon>
        <taxon>Strigidae</taxon>
        <taxon>Otus</taxon>
    </lineage>
</organism>
<accession>A0A8C8AYZ5</accession>
<reference evidence="1" key="1">
    <citation type="submission" date="2025-08" db="UniProtKB">
        <authorList>
            <consortium name="Ensembl"/>
        </authorList>
    </citation>
    <scope>IDENTIFICATION</scope>
</reference>
<name>A0A8C8AYZ5_9STRI</name>
<protein>
    <submittedName>
        <fullName evidence="1">Uncharacterized protein</fullName>
    </submittedName>
</protein>
<proteinExistence type="predicted"/>
<evidence type="ECO:0000313" key="2">
    <source>
        <dbReference type="Proteomes" id="UP000694552"/>
    </source>
</evidence>
<reference evidence="1" key="2">
    <citation type="submission" date="2025-09" db="UniProtKB">
        <authorList>
            <consortium name="Ensembl"/>
        </authorList>
    </citation>
    <scope>IDENTIFICATION</scope>
</reference>
<evidence type="ECO:0000313" key="1">
    <source>
        <dbReference type="Ensembl" id="ENSOSUP00000011091.1"/>
    </source>
</evidence>
<dbReference type="Ensembl" id="ENSOSUT00000011481.1">
    <property type="protein sequence ID" value="ENSOSUP00000011091.1"/>
    <property type="gene ID" value="ENSOSUG00000008033.1"/>
</dbReference>